<evidence type="ECO:0000256" key="2">
    <source>
        <dbReference type="ARBA" id="ARBA00012759"/>
    </source>
</evidence>
<feature type="region of interest" description="Disordered" evidence="6">
    <location>
        <begin position="720"/>
        <end position="757"/>
    </location>
</feature>
<gene>
    <name evidence="9" type="ORF">AAFF_G00349420</name>
</gene>
<keyword evidence="5" id="KW-0788">Thiol protease</keyword>
<evidence type="ECO:0000256" key="5">
    <source>
        <dbReference type="ARBA" id="ARBA00022807"/>
    </source>
</evidence>
<evidence type="ECO:0000313" key="9">
    <source>
        <dbReference type="EMBL" id="KAJ8403616.1"/>
    </source>
</evidence>
<reference evidence="9" key="1">
    <citation type="journal article" date="2023" name="Science">
        <title>Genome structures resolve the early diversification of teleost fishes.</title>
        <authorList>
            <person name="Parey E."/>
            <person name="Louis A."/>
            <person name="Montfort J."/>
            <person name="Bouchez O."/>
            <person name="Roques C."/>
            <person name="Iampietro C."/>
            <person name="Lluch J."/>
            <person name="Castinel A."/>
            <person name="Donnadieu C."/>
            <person name="Desvignes T."/>
            <person name="Floi Bucao C."/>
            <person name="Jouanno E."/>
            <person name="Wen M."/>
            <person name="Mejri S."/>
            <person name="Dirks R."/>
            <person name="Jansen H."/>
            <person name="Henkel C."/>
            <person name="Chen W.J."/>
            <person name="Zahm M."/>
            <person name="Cabau C."/>
            <person name="Klopp C."/>
            <person name="Thompson A.W."/>
            <person name="Robinson-Rechavi M."/>
            <person name="Braasch I."/>
            <person name="Lecointre G."/>
            <person name="Bobe J."/>
            <person name="Postlethwait J.H."/>
            <person name="Berthelot C."/>
            <person name="Roest Crollius H."/>
            <person name="Guiguen Y."/>
        </authorList>
    </citation>
    <scope>NUCLEOTIDE SEQUENCE</scope>
    <source>
        <strain evidence="9">NC1722</strain>
    </source>
</reference>
<dbReference type="PROSITE" id="PS50802">
    <property type="entry name" value="OTU"/>
    <property type="match status" value="1"/>
</dbReference>
<feature type="region of interest" description="Disordered" evidence="6">
    <location>
        <begin position="212"/>
        <end position="238"/>
    </location>
</feature>
<feature type="region of interest" description="Disordered" evidence="6">
    <location>
        <begin position="353"/>
        <end position="431"/>
    </location>
</feature>
<feature type="compositionally biased region" description="Low complexity" evidence="6">
    <location>
        <begin position="675"/>
        <end position="689"/>
    </location>
</feature>
<proteinExistence type="predicted"/>
<dbReference type="GO" id="GO:0016579">
    <property type="term" value="P:protein deubiquitination"/>
    <property type="evidence" value="ECO:0007669"/>
    <property type="project" value="TreeGrafter"/>
</dbReference>
<feature type="compositionally biased region" description="Pro residues" evidence="6">
    <location>
        <begin position="1008"/>
        <end position="1028"/>
    </location>
</feature>
<protein>
    <recommendedName>
        <fullName evidence="2">ubiquitinyl hydrolase 1</fullName>
        <ecNumber evidence="2">3.4.19.12</ecNumber>
    </recommendedName>
</protein>
<dbReference type="GO" id="GO:0061578">
    <property type="term" value="F:K63-linked deubiquitinase activity"/>
    <property type="evidence" value="ECO:0007669"/>
    <property type="project" value="TreeGrafter"/>
</dbReference>
<feature type="region of interest" description="Disordered" evidence="6">
    <location>
        <begin position="465"/>
        <end position="693"/>
    </location>
</feature>
<dbReference type="Pfam" id="PF02338">
    <property type="entry name" value="OTU"/>
    <property type="match status" value="1"/>
</dbReference>
<feature type="domain" description="Tudor" evidence="7">
    <location>
        <begin position="281"/>
        <end position="341"/>
    </location>
</feature>
<evidence type="ECO:0000256" key="4">
    <source>
        <dbReference type="ARBA" id="ARBA00022786"/>
    </source>
</evidence>
<evidence type="ECO:0000259" key="8">
    <source>
        <dbReference type="PROSITE" id="PS50802"/>
    </source>
</evidence>
<dbReference type="SUPFAM" id="SSF63748">
    <property type="entry name" value="Tudor/PWWP/MBT"/>
    <property type="match status" value="1"/>
</dbReference>
<dbReference type="EC" id="3.4.19.12" evidence="2"/>
<evidence type="ECO:0000313" key="10">
    <source>
        <dbReference type="Proteomes" id="UP001221898"/>
    </source>
</evidence>
<evidence type="ECO:0000256" key="6">
    <source>
        <dbReference type="SAM" id="MobiDB-lite"/>
    </source>
</evidence>
<dbReference type="Proteomes" id="UP001221898">
    <property type="component" value="Unassembled WGS sequence"/>
</dbReference>
<evidence type="ECO:0000256" key="3">
    <source>
        <dbReference type="ARBA" id="ARBA00022670"/>
    </source>
</evidence>
<feature type="compositionally biased region" description="Basic and acidic residues" evidence="6">
    <location>
        <begin position="1239"/>
        <end position="1283"/>
    </location>
</feature>
<feature type="compositionally biased region" description="Low complexity" evidence="6">
    <location>
        <begin position="212"/>
        <end position="229"/>
    </location>
</feature>
<name>A0AAD7WNI8_9TELE</name>
<dbReference type="InterPro" id="IPR050704">
    <property type="entry name" value="Peptidase_C85-like"/>
</dbReference>
<feature type="compositionally biased region" description="Polar residues" evidence="6">
    <location>
        <begin position="533"/>
        <end position="542"/>
    </location>
</feature>
<organism evidence="9 10">
    <name type="scientific">Aldrovandia affinis</name>
    <dbReference type="NCBI Taxonomy" id="143900"/>
    <lineage>
        <taxon>Eukaryota</taxon>
        <taxon>Metazoa</taxon>
        <taxon>Chordata</taxon>
        <taxon>Craniata</taxon>
        <taxon>Vertebrata</taxon>
        <taxon>Euteleostomi</taxon>
        <taxon>Actinopterygii</taxon>
        <taxon>Neopterygii</taxon>
        <taxon>Teleostei</taxon>
        <taxon>Notacanthiformes</taxon>
        <taxon>Halosauridae</taxon>
        <taxon>Aldrovandia</taxon>
    </lineage>
</organism>
<dbReference type="InterPro" id="IPR003323">
    <property type="entry name" value="OTU_dom"/>
</dbReference>
<feature type="region of interest" description="Disordered" evidence="6">
    <location>
        <begin position="1004"/>
        <end position="1028"/>
    </location>
</feature>
<sequence>MEVGSEDIQTNDKGVEKLMDEYLKSNGFYRKKIAKDGSCLFRAVAEQVLRCQSRHTEVRATCVDYLKKNRAKYEMFIEGNFEEYLERLEDPQNWVGEVEISALALIYRHDFIIFQEPGKPPVNITENSFSDKVRLCFLNGNHYDSVYPTEFVNNAALCQSILYELLYEKVYGVDHSVVAPCLRSSEDDVCGECRSSEESDLEEEADFWSNNAGSSSMSNQSSSISNQPSKTTKSHHSEFSLSQRVQMSLNPSFFRNVEYDVWLKSKRAQQKRDFCIAAGMQYAVGDKCKVRLDNTGRFYSAYIQAVDLDSGPVTVFIEELGKKHSIPLWNLQPSTAEDMSWSTVAERGKKISLINGNGHHSERDSRVGRKPGRGPPTPHCPVAGAPVRVQKQHSWPPQASVEEQAAGRSAYPTARTKSELGSPNAAVQEPYFGLSPNERLAREEEQKSKALLEIMHRDERSFPALGNLAGSHAAPQATDGGKRMTAQAGERRPYRRKGDPQELSQDMDHSPRSGQRGEKNKLLNKCVGDPEQRSPSAEQKLTVQRDRSTKEASAQPDCSPSPHIAELKPLPEPSTPAALCSAPPAVSAPPPAVSTSPPAVSAPAFTVTAPVSTATAPPPAATAPPPAATAPSPIATATPSAVTAPPPGVYTPPPVVHAPVTTPSTPAAPSPHAPTPSVFAQPAPASAPALAPPPHVPSLAHPFRPPVSAAPTFPCPAVLTAPPPMAPNPPQQRDSASPAGFPSASLPAEPSPYNGANPYPPGVISHLRIAPGPPTPPVLIEHLPHPHAPSPSLPPHASMPPFHQFPQLYQDPLYPGFPVNDKDELVSLPQYSFMRNGQDLPREIGILRFFFNLGIKAYSNPMWLPHTYLYQLQQAHMNACAMQTKLLSWYTDAPSPGPMLRFSPMPPGAMAMRESYGHTTGYAQAMAGGRAPGQFEHTHCPVQPGAGVGMVGAALAPQHAELGLGLGPDGKPVLGYSPQLAGPLPPNLGGVTWAGPCPSAYPGTFSAPRPPPPTQYLPPSSPQYPPVSLGYPPPRLSYGTHVMAAVPQVSIADVPAGKYASQTPREGSPSDVPSPAPAPERVRSKEKRVATPLAEPSPPTGIPTEQAPPTEDRRTTGSGDAESEAGCARTAARVVTPQGLPVGLPVAPRPQMVKVCVREEVRSVVISQDPDDSETETGTMASGGVPIEGLTQSVTPSSEPQPYSTVYFPREVWEEDGEPGDTALQSGRSYYSRSFRGRRSYEEGRGYRENRWRGEGRGEGRGYRGQRRPEDRRDYNYRDRKAGENYSNHPGANYKGPNGRGRGRGYTQYSIDRETGYTGPYQRSNAYPQS</sequence>
<feature type="compositionally biased region" description="Basic and acidic residues" evidence="6">
    <location>
        <begin position="489"/>
        <end position="521"/>
    </location>
</feature>
<dbReference type="PANTHER" id="PTHR12419:SF9">
    <property type="entry name" value="OTU DOMAIN-CONTAINING PROTEIN 4"/>
    <property type="match status" value="1"/>
</dbReference>
<keyword evidence="3" id="KW-0645">Protease</keyword>
<comment type="catalytic activity">
    <reaction evidence="1">
        <text>Thiol-dependent hydrolysis of ester, thioester, amide, peptide and isopeptide bonds formed by the C-terminal Gly of ubiquitin (a 76-residue protein attached to proteins as an intracellular targeting signal).</text>
        <dbReference type="EC" id="3.4.19.12"/>
    </reaction>
</comment>
<dbReference type="EMBL" id="JAINUG010000057">
    <property type="protein sequence ID" value="KAJ8403616.1"/>
    <property type="molecule type" value="Genomic_DNA"/>
</dbReference>
<dbReference type="SUPFAM" id="SSF54001">
    <property type="entry name" value="Cysteine proteinases"/>
    <property type="match status" value="1"/>
</dbReference>
<dbReference type="CDD" id="cd20448">
    <property type="entry name" value="Tudor_OTUD4"/>
    <property type="match status" value="1"/>
</dbReference>
<feature type="region of interest" description="Disordered" evidence="6">
    <location>
        <begin position="1058"/>
        <end position="1129"/>
    </location>
</feature>
<dbReference type="GO" id="GO:2000660">
    <property type="term" value="P:negative regulation of interleukin-1-mediated signaling pathway"/>
    <property type="evidence" value="ECO:0007669"/>
    <property type="project" value="TreeGrafter"/>
</dbReference>
<feature type="region of interest" description="Disordered" evidence="6">
    <location>
        <begin position="1166"/>
        <end position="1330"/>
    </location>
</feature>
<dbReference type="GO" id="GO:1903093">
    <property type="term" value="P:regulation of protein K48-linked deubiquitination"/>
    <property type="evidence" value="ECO:0007669"/>
    <property type="project" value="TreeGrafter"/>
</dbReference>
<dbReference type="InterPro" id="IPR002999">
    <property type="entry name" value="Tudor"/>
</dbReference>
<comment type="caution">
    <text evidence="9">The sequence shown here is derived from an EMBL/GenBank/DDBJ whole genome shotgun (WGS) entry which is preliminary data.</text>
</comment>
<feature type="compositionally biased region" description="Pro residues" evidence="6">
    <location>
        <begin position="721"/>
        <end position="730"/>
    </location>
</feature>
<keyword evidence="10" id="KW-1185">Reference proteome</keyword>
<dbReference type="PANTHER" id="PTHR12419">
    <property type="entry name" value="OTU DOMAIN CONTAINING PROTEIN"/>
    <property type="match status" value="1"/>
</dbReference>
<accession>A0AAD7WNI8</accession>
<dbReference type="Gene3D" id="3.90.70.80">
    <property type="match status" value="1"/>
</dbReference>
<keyword evidence="5" id="KW-0378">Hydrolase</keyword>
<feature type="compositionally biased region" description="Polar residues" evidence="6">
    <location>
        <begin position="1321"/>
        <end position="1330"/>
    </location>
</feature>
<dbReference type="PROSITE" id="PS50304">
    <property type="entry name" value="TUDOR"/>
    <property type="match status" value="1"/>
</dbReference>
<feature type="compositionally biased region" description="Low complexity" evidence="6">
    <location>
        <begin position="629"/>
        <end position="643"/>
    </location>
</feature>
<dbReference type="InterPro" id="IPR038765">
    <property type="entry name" value="Papain-like_cys_pep_sf"/>
</dbReference>
<feature type="compositionally biased region" description="Low complexity" evidence="6">
    <location>
        <begin position="593"/>
        <end position="615"/>
    </location>
</feature>
<dbReference type="GO" id="GO:0006508">
    <property type="term" value="P:proteolysis"/>
    <property type="evidence" value="ECO:0007669"/>
    <property type="project" value="UniProtKB-KW"/>
</dbReference>
<keyword evidence="4" id="KW-0833">Ubl conjugation pathway</keyword>
<dbReference type="CDD" id="cd22794">
    <property type="entry name" value="OTU_OTUD4"/>
    <property type="match status" value="1"/>
</dbReference>
<dbReference type="GO" id="GO:0004843">
    <property type="term" value="F:cysteine-type deubiquitinase activity"/>
    <property type="evidence" value="ECO:0007669"/>
    <property type="project" value="UniProtKB-EC"/>
</dbReference>
<feature type="compositionally biased region" description="Low complexity" evidence="6">
    <location>
        <begin position="576"/>
        <end position="585"/>
    </location>
</feature>
<evidence type="ECO:0000256" key="1">
    <source>
        <dbReference type="ARBA" id="ARBA00000707"/>
    </source>
</evidence>
<evidence type="ECO:0000259" key="7">
    <source>
        <dbReference type="PROSITE" id="PS50304"/>
    </source>
</evidence>
<feature type="compositionally biased region" description="Polar residues" evidence="6">
    <location>
        <begin position="1190"/>
        <end position="1204"/>
    </location>
</feature>
<feature type="domain" description="OTU" evidence="8">
    <location>
        <begin position="28"/>
        <end position="149"/>
    </location>
</feature>
<feature type="compositionally biased region" description="Pro residues" evidence="6">
    <location>
        <begin position="616"/>
        <end position="628"/>
    </location>
</feature>
<feature type="compositionally biased region" description="Basic and acidic residues" evidence="6">
    <location>
        <begin position="1080"/>
        <end position="1089"/>
    </location>
</feature>
<feature type="compositionally biased region" description="Pro residues" evidence="6">
    <location>
        <begin position="644"/>
        <end position="656"/>
    </location>
</feature>
<dbReference type="GO" id="GO:0034122">
    <property type="term" value="P:negative regulation of toll-like receptor signaling pathway"/>
    <property type="evidence" value="ECO:0007669"/>
    <property type="project" value="TreeGrafter"/>
</dbReference>